<keyword evidence="3" id="KW-0633">Potassium transport</keyword>
<dbReference type="Gene3D" id="1.10.287.70">
    <property type="match status" value="1"/>
</dbReference>
<keyword evidence="7" id="KW-0630">Potassium</keyword>
<keyword evidence="11" id="KW-0407">Ion channel</keyword>
<accession>A0A0R1K9Q7</accession>
<proteinExistence type="predicted"/>
<keyword evidence="9" id="KW-0406">Ion transport</keyword>
<protein>
    <submittedName>
        <fullName evidence="15">Potassium ion channel protein</fullName>
    </submittedName>
</protein>
<reference evidence="15 16" key="1">
    <citation type="journal article" date="2015" name="Genome Announc.">
        <title>Expanding the biotechnology potential of lactobacilli through comparative genomics of 213 strains and associated genera.</title>
        <authorList>
            <person name="Sun Z."/>
            <person name="Harris H.M."/>
            <person name="McCann A."/>
            <person name="Guo C."/>
            <person name="Argimon S."/>
            <person name="Zhang W."/>
            <person name="Yang X."/>
            <person name="Jeffery I.B."/>
            <person name="Cooney J.C."/>
            <person name="Kagawa T.F."/>
            <person name="Liu W."/>
            <person name="Song Y."/>
            <person name="Salvetti E."/>
            <person name="Wrobel A."/>
            <person name="Rasinkangas P."/>
            <person name="Parkhill J."/>
            <person name="Rea M.C."/>
            <person name="O'Sullivan O."/>
            <person name="Ritari J."/>
            <person name="Douillard F.P."/>
            <person name="Paul Ross R."/>
            <person name="Yang R."/>
            <person name="Briner A.E."/>
            <person name="Felis G.E."/>
            <person name="de Vos W.M."/>
            <person name="Barrangou R."/>
            <person name="Klaenhammer T.R."/>
            <person name="Caufield P.W."/>
            <person name="Cui Y."/>
            <person name="Zhang H."/>
            <person name="O'Toole P.W."/>
        </authorList>
    </citation>
    <scope>NUCLEOTIDE SEQUENCE [LARGE SCALE GENOMIC DNA]</scope>
    <source>
        <strain evidence="15 16">DSM 19682</strain>
    </source>
</reference>
<feature type="coiled-coil region" evidence="12">
    <location>
        <begin position="219"/>
        <end position="260"/>
    </location>
</feature>
<feature type="transmembrane region" description="Helical" evidence="13">
    <location>
        <begin position="135"/>
        <end position="157"/>
    </location>
</feature>
<dbReference type="InterPro" id="IPR005821">
    <property type="entry name" value="Ion_trans_dom"/>
</dbReference>
<evidence type="ECO:0000313" key="16">
    <source>
        <dbReference type="Proteomes" id="UP000051248"/>
    </source>
</evidence>
<dbReference type="InterPro" id="IPR027359">
    <property type="entry name" value="Volt_channel_dom_sf"/>
</dbReference>
<evidence type="ECO:0000256" key="13">
    <source>
        <dbReference type="SAM" id="Phobius"/>
    </source>
</evidence>
<dbReference type="GO" id="GO:0008076">
    <property type="term" value="C:voltage-gated potassium channel complex"/>
    <property type="evidence" value="ECO:0007669"/>
    <property type="project" value="InterPro"/>
</dbReference>
<keyword evidence="8 13" id="KW-1133">Transmembrane helix</keyword>
<dbReference type="RefSeq" id="WP_025024530.1">
    <property type="nucleotide sequence ID" value="NZ_AZDZ01000003.1"/>
</dbReference>
<feature type="transmembrane region" description="Helical" evidence="13">
    <location>
        <begin position="48"/>
        <end position="68"/>
    </location>
</feature>
<evidence type="ECO:0000256" key="5">
    <source>
        <dbReference type="ARBA" id="ARBA00022826"/>
    </source>
</evidence>
<keyword evidence="6" id="KW-0851">Voltage-gated channel</keyword>
<dbReference type="OrthoDB" id="9785285at2"/>
<dbReference type="SUPFAM" id="SSF81324">
    <property type="entry name" value="Voltage-gated potassium channels"/>
    <property type="match status" value="1"/>
</dbReference>
<evidence type="ECO:0000256" key="11">
    <source>
        <dbReference type="ARBA" id="ARBA00023303"/>
    </source>
</evidence>
<dbReference type="InterPro" id="IPR028325">
    <property type="entry name" value="VG_K_chnl"/>
</dbReference>
<evidence type="ECO:0000256" key="3">
    <source>
        <dbReference type="ARBA" id="ARBA00022538"/>
    </source>
</evidence>
<evidence type="ECO:0000256" key="12">
    <source>
        <dbReference type="SAM" id="Coils"/>
    </source>
</evidence>
<keyword evidence="16" id="KW-1185">Reference proteome</keyword>
<comment type="subcellular location">
    <subcellularLocation>
        <location evidence="1">Membrane</location>
        <topology evidence="1">Multi-pass membrane protein</topology>
    </subcellularLocation>
</comment>
<evidence type="ECO:0000256" key="9">
    <source>
        <dbReference type="ARBA" id="ARBA00023065"/>
    </source>
</evidence>
<dbReference type="AlphaFoldDB" id="A0A0R1K9Q7"/>
<feature type="transmembrane region" description="Helical" evidence="13">
    <location>
        <begin position="190"/>
        <end position="215"/>
    </location>
</feature>
<dbReference type="Pfam" id="PF00520">
    <property type="entry name" value="Ion_trans"/>
    <property type="match status" value="1"/>
</dbReference>
<dbReference type="PANTHER" id="PTHR11537:SF254">
    <property type="entry name" value="POTASSIUM VOLTAGE-GATED CHANNEL PROTEIN SHAB"/>
    <property type="match status" value="1"/>
</dbReference>
<comment type="caution">
    <text evidence="15">The sequence shown here is derived from an EMBL/GenBank/DDBJ whole genome shotgun (WGS) entry which is preliminary data.</text>
</comment>
<dbReference type="PATRIC" id="fig|1423775.4.peg.1873"/>
<feature type="transmembrane region" description="Helical" evidence="13">
    <location>
        <begin position="15"/>
        <end position="36"/>
    </location>
</feature>
<evidence type="ECO:0000256" key="4">
    <source>
        <dbReference type="ARBA" id="ARBA00022692"/>
    </source>
</evidence>
<evidence type="ECO:0000259" key="14">
    <source>
        <dbReference type="Pfam" id="PF00520"/>
    </source>
</evidence>
<keyword evidence="10 13" id="KW-0472">Membrane</keyword>
<evidence type="ECO:0000256" key="7">
    <source>
        <dbReference type="ARBA" id="ARBA00022958"/>
    </source>
</evidence>
<gene>
    <name evidence="15" type="ORF">FD03_GL001836</name>
</gene>
<dbReference type="GO" id="GO:0005249">
    <property type="term" value="F:voltage-gated potassium channel activity"/>
    <property type="evidence" value="ECO:0007669"/>
    <property type="project" value="InterPro"/>
</dbReference>
<dbReference type="eggNOG" id="COG1226">
    <property type="taxonomic scope" value="Bacteria"/>
</dbReference>
<dbReference type="STRING" id="1423775.FD03_GL001836"/>
<evidence type="ECO:0000256" key="8">
    <source>
        <dbReference type="ARBA" id="ARBA00022989"/>
    </source>
</evidence>
<evidence type="ECO:0000256" key="6">
    <source>
        <dbReference type="ARBA" id="ARBA00022882"/>
    </source>
</evidence>
<keyword evidence="12" id="KW-0175">Coiled coil</keyword>
<evidence type="ECO:0000256" key="1">
    <source>
        <dbReference type="ARBA" id="ARBA00004141"/>
    </source>
</evidence>
<keyword evidence="5" id="KW-0631">Potassium channel</keyword>
<dbReference type="PRINTS" id="PR00169">
    <property type="entry name" value="KCHANNEL"/>
</dbReference>
<evidence type="ECO:0000256" key="2">
    <source>
        <dbReference type="ARBA" id="ARBA00022448"/>
    </source>
</evidence>
<feature type="domain" description="Ion transport" evidence="14">
    <location>
        <begin position="17"/>
        <end position="220"/>
    </location>
</feature>
<dbReference type="Proteomes" id="UP000051248">
    <property type="component" value="Unassembled WGS sequence"/>
</dbReference>
<keyword evidence="4 13" id="KW-0812">Transmembrane</keyword>
<keyword evidence="2" id="KW-0813">Transport</keyword>
<sequence>MKKFNNIFKNRRLKVAYYIVIIISGLLSLVTLAMSYVPSIDNTRLPFVIIEVGTLTIFTIDYFVRLTFAKDKLLFFRKNIFDLLAIIPFNSIFSAFRIFRVFRVFQAMKVFTLLRFMGIAGKVQKHFSKFLKMNGLIYLIIISLILLVTAAIVYSIAEGASLGESFWWALVTASTVGYGDVTPTTVIGKIAAAVLMVVGIGFIGTLTSTITNYFTQDSKEANENKLDQIITKLDDLSNENKDLHKEIDNLKAQLHENSKNDS</sequence>
<name>A0A0R1K9Q7_9LACO</name>
<dbReference type="Gene3D" id="1.20.120.350">
    <property type="entry name" value="Voltage-gated potassium channels. Chain C"/>
    <property type="match status" value="1"/>
</dbReference>
<dbReference type="PANTHER" id="PTHR11537">
    <property type="entry name" value="VOLTAGE-GATED POTASSIUM CHANNEL"/>
    <property type="match status" value="1"/>
</dbReference>
<dbReference type="EMBL" id="AZDZ01000003">
    <property type="protein sequence ID" value="KRK80415.1"/>
    <property type="molecule type" value="Genomic_DNA"/>
</dbReference>
<dbReference type="GO" id="GO:0001508">
    <property type="term" value="P:action potential"/>
    <property type="evidence" value="ECO:0007669"/>
    <property type="project" value="TreeGrafter"/>
</dbReference>
<organism evidence="15 16">
    <name type="scientific">Companilactobacillus nodensis DSM 19682 = JCM 14932 = NBRC 107160</name>
    <dbReference type="NCBI Taxonomy" id="1423775"/>
    <lineage>
        <taxon>Bacteria</taxon>
        <taxon>Bacillati</taxon>
        <taxon>Bacillota</taxon>
        <taxon>Bacilli</taxon>
        <taxon>Lactobacillales</taxon>
        <taxon>Lactobacillaceae</taxon>
        <taxon>Companilactobacillus</taxon>
    </lineage>
</organism>
<evidence type="ECO:0000313" key="15">
    <source>
        <dbReference type="EMBL" id="KRK80415.1"/>
    </source>
</evidence>
<evidence type="ECO:0000256" key="10">
    <source>
        <dbReference type="ARBA" id="ARBA00023136"/>
    </source>
</evidence>